<feature type="chain" id="PRO_5041345035" evidence="5">
    <location>
        <begin position="22"/>
        <end position="521"/>
    </location>
</feature>
<evidence type="ECO:0000256" key="5">
    <source>
        <dbReference type="SAM" id="SignalP"/>
    </source>
</evidence>
<dbReference type="Gene3D" id="2.160.20.10">
    <property type="entry name" value="Single-stranded right-handed beta-helix, Pectin lyase-like"/>
    <property type="match status" value="1"/>
</dbReference>
<keyword evidence="5" id="KW-0732">Signal</keyword>
<dbReference type="Pfam" id="PF00295">
    <property type="entry name" value="Glyco_hydro_28"/>
    <property type="match status" value="1"/>
</dbReference>
<comment type="similarity">
    <text evidence="1 4">Belongs to the glycosyl hydrolase 28 family.</text>
</comment>
<dbReference type="PANTHER" id="PTHR31339:SF9">
    <property type="entry name" value="PLASMIN AND FIBRONECTIN-BINDING PROTEIN A"/>
    <property type="match status" value="1"/>
</dbReference>
<evidence type="ECO:0000313" key="6">
    <source>
        <dbReference type="EMBL" id="CAJ1404561.1"/>
    </source>
</evidence>
<comment type="caution">
    <text evidence="6">The sequence shown here is derived from an EMBL/GenBank/DDBJ whole genome shotgun (WGS) entry which is preliminary data.</text>
</comment>
<evidence type="ECO:0000256" key="1">
    <source>
        <dbReference type="ARBA" id="ARBA00008834"/>
    </source>
</evidence>
<proteinExistence type="inferred from homology"/>
<dbReference type="EMBL" id="CAUJNA010003549">
    <property type="protein sequence ID" value="CAJ1404561.1"/>
    <property type="molecule type" value="Genomic_DNA"/>
</dbReference>
<keyword evidence="2 4" id="KW-0378">Hydrolase</keyword>
<dbReference type="InterPro" id="IPR012334">
    <property type="entry name" value="Pectin_lyas_fold"/>
</dbReference>
<organism evidence="6 7">
    <name type="scientific">Effrenium voratum</name>
    <dbReference type="NCBI Taxonomy" id="2562239"/>
    <lineage>
        <taxon>Eukaryota</taxon>
        <taxon>Sar</taxon>
        <taxon>Alveolata</taxon>
        <taxon>Dinophyceae</taxon>
        <taxon>Suessiales</taxon>
        <taxon>Symbiodiniaceae</taxon>
        <taxon>Effrenium</taxon>
    </lineage>
</organism>
<keyword evidence="7" id="KW-1185">Reference proteome</keyword>
<evidence type="ECO:0000313" key="7">
    <source>
        <dbReference type="Proteomes" id="UP001178507"/>
    </source>
</evidence>
<dbReference type="InterPro" id="IPR000743">
    <property type="entry name" value="Glyco_hydro_28"/>
</dbReference>
<dbReference type="AlphaFoldDB" id="A0AA36JF90"/>
<dbReference type="PANTHER" id="PTHR31339">
    <property type="entry name" value="PECTIN LYASE-RELATED"/>
    <property type="match status" value="1"/>
</dbReference>
<dbReference type="InterPro" id="IPR051801">
    <property type="entry name" value="GH28_Enzymes"/>
</dbReference>
<dbReference type="Proteomes" id="UP001178507">
    <property type="component" value="Unassembled WGS sequence"/>
</dbReference>
<dbReference type="InterPro" id="IPR011050">
    <property type="entry name" value="Pectin_lyase_fold/virulence"/>
</dbReference>
<sequence length="521" mass="56611">MMKLSCLWFLALGDTWGPDPADPPDPAMLSALALALPLGAAAAVECLDPRNFGAVPGDPGSSAGPNWERNTQAIQAAIDAAASQPKPRAVCISGGDFVTSDLYLRSDLRFEISAGARLLAGVNVTGKALIHGENVSNLELLGRGEVHGNAEHCWSSYSPIYNRVEPKGARSHLLYLSGAKDVRVSGLTFRNATFWNIHIQNSQDVTLDGVKVIGSQLYPNNDGIEPDSSVRVSILNSYIDVADDGISPISTVEGGELKELVVRNTTIRSKSHAIKFGSTCDADCHSSVFENITIWDSNSGISVQQRGAGKVYNLTWRDIRIETRYQAPRWWGNGEWLSFTTRKRSLEPPQPEGEAGDLRDLWFENIVARSENGGLLSGHGNSKVRNVTFLNVKVNITPGIGNYSQGQGPNCCLRDENATTCHQVCMGSKDYRPSYEEDVGCDSFGNCRARGLAYGLRVENAEYVKVLNMSVSFASPRQPWFGRWCFSKDEISSVGFDGAKCTLDLAGPIVDQFEPDATILS</sequence>
<protein>
    <submittedName>
        <fullName evidence="6">Uncharacterized protein</fullName>
    </submittedName>
</protein>
<dbReference type="GO" id="GO:0004650">
    <property type="term" value="F:polygalacturonase activity"/>
    <property type="evidence" value="ECO:0007669"/>
    <property type="project" value="InterPro"/>
</dbReference>
<dbReference type="SMART" id="SM00710">
    <property type="entry name" value="PbH1"/>
    <property type="match status" value="5"/>
</dbReference>
<keyword evidence="3 4" id="KW-0326">Glycosidase</keyword>
<dbReference type="InterPro" id="IPR006626">
    <property type="entry name" value="PbH1"/>
</dbReference>
<accession>A0AA36JF90</accession>
<dbReference type="SUPFAM" id="SSF51126">
    <property type="entry name" value="Pectin lyase-like"/>
    <property type="match status" value="1"/>
</dbReference>
<evidence type="ECO:0000256" key="3">
    <source>
        <dbReference type="ARBA" id="ARBA00023295"/>
    </source>
</evidence>
<feature type="signal peptide" evidence="5">
    <location>
        <begin position="1"/>
        <end position="21"/>
    </location>
</feature>
<reference evidence="6" key="1">
    <citation type="submission" date="2023-08" db="EMBL/GenBank/DDBJ databases">
        <authorList>
            <person name="Chen Y."/>
            <person name="Shah S."/>
            <person name="Dougan E. K."/>
            <person name="Thang M."/>
            <person name="Chan C."/>
        </authorList>
    </citation>
    <scope>NUCLEOTIDE SEQUENCE</scope>
</reference>
<evidence type="ECO:0000256" key="2">
    <source>
        <dbReference type="ARBA" id="ARBA00022801"/>
    </source>
</evidence>
<dbReference type="GO" id="GO:0005975">
    <property type="term" value="P:carbohydrate metabolic process"/>
    <property type="evidence" value="ECO:0007669"/>
    <property type="project" value="InterPro"/>
</dbReference>
<name>A0AA36JF90_9DINO</name>
<evidence type="ECO:0000256" key="4">
    <source>
        <dbReference type="RuleBase" id="RU361169"/>
    </source>
</evidence>
<gene>
    <name evidence="6" type="ORF">EVOR1521_LOCUS26983</name>
</gene>